<dbReference type="InterPro" id="IPR036388">
    <property type="entry name" value="WH-like_DNA-bd_sf"/>
</dbReference>
<dbReference type="InterPro" id="IPR014325">
    <property type="entry name" value="RNA_pol_sigma-E_actinobac"/>
</dbReference>
<dbReference type="InterPro" id="IPR013249">
    <property type="entry name" value="RNA_pol_sigma70_r4_t2"/>
</dbReference>
<evidence type="ECO:0000256" key="5">
    <source>
        <dbReference type="ARBA" id="ARBA00023163"/>
    </source>
</evidence>
<dbReference type="Gene3D" id="1.10.1740.10">
    <property type="match status" value="1"/>
</dbReference>
<dbReference type="SUPFAM" id="SSF88946">
    <property type="entry name" value="Sigma2 domain of RNA polymerase sigma factors"/>
    <property type="match status" value="1"/>
</dbReference>
<evidence type="ECO:0000256" key="2">
    <source>
        <dbReference type="ARBA" id="ARBA00023015"/>
    </source>
</evidence>
<dbReference type="Proteomes" id="UP000589626">
    <property type="component" value="Unassembled WGS sequence"/>
</dbReference>
<dbReference type="GO" id="GO:0016987">
    <property type="term" value="F:sigma factor activity"/>
    <property type="evidence" value="ECO:0007669"/>
    <property type="project" value="UniProtKB-KW"/>
</dbReference>
<keyword evidence="4" id="KW-0238">DNA-binding</keyword>
<keyword evidence="2" id="KW-0805">Transcription regulation</keyword>
<feature type="domain" description="RNA polymerase sigma-70 region 2" evidence="6">
    <location>
        <begin position="2"/>
        <end position="60"/>
    </location>
</feature>
<keyword evidence="3" id="KW-0731">Sigma factor</keyword>
<accession>A0A7W4W105</accession>
<proteinExistence type="inferred from homology"/>
<evidence type="ECO:0000256" key="3">
    <source>
        <dbReference type="ARBA" id="ARBA00023082"/>
    </source>
</evidence>
<name>A0A7W4W105_9ACTN</name>
<keyword evidence="5" id="KW-0804">Transcription</keyword>
<dbReference type="EMBL" id="JACHWR010000004">
    <property type="protein sequence ID" value="MBB3044922.1"/>
    <property type="molecule type" value="Genomic_DNA"/>
</dbReference>
<gene>
    <name evidence="8" type="ORF">FHU40_004775</name>
</gene>
<dbReference type="NCBIfam" id="TIGR02937">
    <property type="entry name" value="sigma70-ECF"/>
    <property type="match status" value="1"/>
</dbReference>
<dbReference type="CDD" id="cd06171">
    <property type="entry name" value="Sigma70_r4"/>
    <property type="match status" value="1"/>
</dbReference>
<dbReference type="GO" id="GO:0003677">
    <property type="term" value="F:DNA binding"/>
    <property type="evidence" value="ECO:0007669"/>
    <property type="project" value="UniProtKB-KW"/>
</dbReference>
<dbReference type="Pfam" id="PF08281">
    <property type="entry name" value="Sigma70_r4_2"/>
    <property type="match status" value="1"/>
</dbReference>
<evidence type="ECO:0000313" key="8">
    <source>
        <dbReference type="EMBL" id="MBB3044922.1"/>
    </source>
</evidence>
<comment type="similarity">
    <text evidence="1">Belongs to the sigma-70 factor family. ECF subfamily.</text>
</comment>
<reference evidence="8 9" key="1">
    <citation type="submission" date="2020-08" db="EMBL/GenBank/DDBJ databases">
        <title>Sequencing the genomes of 1000 actinobacteria strains.</title>
        <authorList>
            <person name="Klenk H.-P."/>
        </authorList>
    </citation>
    <scope>NUCLEOTIDE SEQUENCE [LARGE SCALE GENOMIC DNA]</scope>
    <source>
        <strain evidence="8 9">DSM 105498</strain>
    </source>
</reference>
<dbReference type="NCBIfam" id="TIGR02983">
    <property type="entry name" value="SigE-fam_strep"/>
    <property type="match status" value="1"/>
</dbReference>
<dbReference type="PANTHER" id="PTHR43133:SF50">
    <property type="entry name" value="ECF RNA POLYMERASE SIGMA FACTOR SIGM"/>
    <property type="match status" value="1"/>
</dbReference>
<sequence>MVKVAYSIVRDKHAAEDVVQAAFVKAFAAWWRVRRADDPVAYTRRIVVNTALAHLRKPARRFEHSRAEVPDRPAAQPDVMGTGPGEVWDLLGQLPPRRRAIVVLRYFEGLSEREIADVLGCRPGTVKSQASAALRTLRDRLGTHDAERDSGRGHRS</sequence>
<evidence type="ECO:0000313" key="9">
    <source>
        <dbReference type="Proteomes" id="UP000589626"/>
    </source>
</evidence>
<dbReference type="AlphaFoldDB" id="A0A7W4W105"/>
<evidence type="ECO:0000259" key="7">
    <source>
        <dbReference type="Pfam" id="PF08281"/>
    </source>
</evidence>
<dbReference type="Pfam" id="PF04542">
    <property type="entry name" value="Sigma70_r2"/>
    <property type="match status" value="1"/>
</dbReference>
<dbReference type="InterPro" id="IPR013324">
    <property type="entry name" value="RNA_pol_sigma_r3/r4-like"/>
</dbReference>
<keyword evidence="9" id="KW-1185">Reference proteome</keyword>
<dbReference type="Gene3D" id="1.10.10.10">
    <property type="entry name" value="Winged helix-like DNA-binding domain superfamily/Winged helix DNA-binding domain"/>
    <property type="match status" value="1"/>
</dbReference>
<evidence type="ECO:0000259" key="6">
    <source>
        <dbReference type="Pfam" id="PF04542"/>
    </source>
</evidence>
<dbReference type="PANTHER" id="PTHR43133">
    <property type="entry name" value="RNA POLYMERASE ECF-TYPE SIGMA FACTO"/>
    <property type="match status" value="1"/>
</dbReference>
<comment type="caution">
    <text evidence="8">The sequence shown here is derived from an EMBL/GenBank/DDBJ whole genome shotgun (WGS) entry which is preliminary data.</text>
</comment>
<evidence type="ECO:0000256" key="4">
    <source>
        <dbReference type="ARBA" id="ARBA00023125"/>
    </source>
</evidence>
<feature type="domain" description="RNA polymerase sigma factor 70 region 4 type 2" evidence="7">
    <location>
        <begin position="86"/>
        <end position="137"/>
    </location>
</feature>
<dbReference type="GO" id="GO:0006352">
    <property type="term" value="P:DNA-templated transcription initiation"/>
    <property type="evidence" value="ECO:0007669"/>
    <property type="project" value="InterPro"/>
</dbReference>
<dbReference type="SUPFAM" id="SSF88659">
    <property type="entry name" value="Sigma3 and sigma4 domains of RNA polymerase sigma factors"/>
    <property type="match status" value="1"/>
</dbReference>
<dbReference type="InterPro" id="IPR039425">
    <property type="entry name" value="RNA_pol_sigma-70-like"/>
</dbReference>
<evidence type="ECO:0000256" key="1">
    <source>
        <dbReference type="ARBA" id="ARBA00010641"/>
    </source>
</evidence>
<dbReference type="InterPro" id="IPR007627">
    <property type="entry name" value="RNA_pol_sigma70_r2"/>
</dbReference>
<dbReference type="InterPro" id="IPR013325">
    <property type="entry name" value="RNA_pol_sigma_r2"/>
</dbReference>
<dbReference type="InterPro" id="IPR014284">
    <property type="entry name" value="RNA_pol_sigma-70_dom"/>
</dbReference>
<protein>
    <submittedName>
        <fullName evidence="8">RNA polymerase sigma-70 factor (Sigma-E family)</fullName>
    </submittedName>
</protein>
<organism evidence="8 9">
    <name type="scientific">Nocardioides soli</name>
    <dbReference type="NCBI Taxonomy" id="1036020"/>
    <lineage>
        <taxon>Bacteria</taxon>
        <taxon>Bacillati</taxon>
        <taxon>Actinomycetota</taxon>
        <taxon>Actinomycetes</taxon>
        <taxon>Propionibacteriales</taxon>
        <taxon>Nocardioidaceae</taxon>
        <taxon>Nocardioides</taxon>
    </lineage>
</organism>